<gene>
    <name evidence="1" type="ORF">EHQ17_03495</name>
</gene>
<reference evidence="1" key="1">
    <citation type="journal article" date="2019" name="PLoS Negl. Trop. Dis.">
        <title>Revisiting the worldwide diversity of Leptospira species in the environment.</title>
        <authorList>
            <person name="Vincent A.T."/>
            <person name="Schiettekatte O."/>
            <person name="Bourhy P."/>
            <person name="Veyrier F.J."/>
            <person name="Picardeau M."/>
        </authorList>
    </citation>
    <scope>NUCLEOTIDE SEQUENCE [LARGE SCALE GENOMIC DNA]</scope>
    <source>
        <strain evidence="1">201800299</strain>
    </source>
</reference>
<accession>A0A5F1YE50</accession>
<keyword evidence="2" id="KW-1185">Reference proteome</keyword>
<proteinExistence type="predicted"/>
<organism evidence="1 2">
    <name type="scientific">Leptospira gomenensis</name>
    <dbReference type="NCBI Taxonomy" id="2484974"/>
    <lineage>
        <taxon>Bacteria</taxon>
        <taxon>Pseudomonadati</taxon>
        <taxon>Spirochaetota</taxon>
        <taxon>Spirochaetia</taxon>
        <taxon>Leptospirales</taxon>
        <taxon>Leptospiraceae</taxon>
        <taxon>Leptospira</taxon>
    </lineage>
</organism>
<evidence type="ECO:0000313" key="2">
    <source>
        <dbReference type="Proteomes" id="UP000298277"/>
    </source>
</evidence>
<comment type="caution">
    <text evidence="1">The sequence shown here is derived from an EMBL/GenBank/DDBJ whole genome shotgun (WGS) entry which is preliminary data.</text>
</comment>
<dbReference type="EMBL" id="RQFA01000015">
    <property type="protein sequence ID" value="TGK37321.1"/>
    <property type="molecule type" value="Genomic_DNA"/>
</dbReference>
<protein>
    <submittedName>
        <fullName evidence="1">Uncharacterized protein</fullName>
    </submittedName>
</protein>
<dbReference type="AlphaFoldDB" id="A0A5F1YE50"/>
<name>A0A5F1YE50_9LEPT</name>
<dbReference type="Proteomes" id="UP000298277">
    <property type="component" value="Unassembled WGS sequence"/>
</dbReference>
<sequence>MEERIPFIKNDQNGMIRSQSFLHGRMEAGTDRRTYSFFLKQAENIQGVFQVDSVDPELKIRLIRTGYPLGSKTDCINMNSGNTYSCRIEIPSLERGKYKLSVFRDLAEREGDFNLFAGIFGKGYVDIE</sequence>
<dbReference type="NCBIfam" id="NF047554">
    <property type="entry name" value="LIC_10463_fam"/>
    <property type="match status" value="1"/>
</dbReference>
<dbReference type="OrthoDB" id="342883at2"/>
<evidence type="ECO:0000313" key="1">
    <source>
        <dbReference type="EMBL" id="TGK37321.1"/>
    </source>
</evidence>